<protein>
    <submittedName>
        <fullName evidence="1">Uncharacterized protein</fullName>
    </submittedName>
</protein>
<dbReference type="STRING" id="1797197.A2Y75_04100"/>
<organism evidence="1 2">
    <name type="scientific">Candidatus Solincola sediminis</name>
    <dbReference type="NCBI Taxonomy" id="1797199"/>
    <lineage>
        <taxon>Bacteria</taxon>
        <taxon>Bacillati</taxon>
        <taxon>Actinomycetota</taxon>
        <taxon>Candidatus Geothermincolia</taxon>
        <taxon>Candidatus Geothermincolales</taxon>
        <taxon>Candidatus Geothermincolaceae</taxon>
        <taxon>Candidatus Solincola</taxon>
    </lineage>
</organism>
<dbReference type="EMBL" id="MELK01000050">
    <property type="protein sequence ID" value="OFW55916.1"/>
    <property type="molecule type" value="Genomic_DNA"/>
</dbReference>
<dbReference type="Proteomes" id="UP000177876">
    <property type="component" value="Unassembled WGS sequence"/>
</dbReference>
<gene>
    <name evidence="1" type="ORF">A2Y75_04100</name>
</gene>
<evidence type="ECO:0000313" key="1">
    <source>
        <dbReference type="EMBL" id="OFW55916.1"/>
    </source>
</evidence>
<proteinExistence type="predicted"/>
<comment type="caution">
    <text evidence="1">The sequence shown here is derived from an EMBL/GenBank/DDBJ whole genome shotgun (WGS) entry which is preliminary data.</text>
</comment>
<sequence>MELEVCPECEVPIWFSSNHTWRGGGMVVESSDPDHRMVLIECDNLDPLFKEIEALIGIPIERIIIETKRRATRDYLNRIIPIEIREMVRSREIELVPLIEAVNVTGHLLGYGDSRLVKVVFENPEIDYVIERIKEPYSIALWCGDLSGSSESITGYDHDVSYEIIADDVIEIKAWPSPRPAGLASRLPVKEYKYVEGDIQLAKCPSCGGPATLSGYKWNTDRGVIEIQSSGRRVAMMGPAYLEAAFVELERELGEEIPKIVVEAQRRFTKQGLYSIEEIRQAEDFRKLLALRGLGNLIEMKMDDRGLRAQVQNAALHLLLAGLMQGYFEVLSRKESTVDWELKEDGTLELEITPTRP</sequence>
<evidence type="ECO:0000313" key="2">
    <source>
        <dbReference type="Proteomes" id="UP000177876"/>
    </source>
</evidence>
<reference evidence="1 2" key="1">
    <citation type="journal article" date="2016" name="Nat. Commun.">
        <title>Thousands of microbial genomes shed light on interconnected biogeochemical processes in an aquifer system.</title>
        <authorList>
            <person name="Anantharaman K."/>
            <person name="Brown C.T."/>
            <person name="Hug L.A."/>
            <person name="Sharon I."/>
            <person name="Castelle C.J."/>
            <person name="Probst A.J."/>
            <person name="Thomas B.C."/>
            <person name="Singh A."/>
            <person name="Wilkins M.J."/>
            <person name="Karaoz U."/>
            <person name="Brodie E.L."/>
            <person name="Williams K.H."/>
            <person name="Hubbard S.S."/>
            <person name="Banfield J.F."/>
        </authorList>
    </citation>
    <scope>NUCLEOTIDE SEQUENCE [LARGE SCALE GENOMIC DNA]</scope>
</reference>
<name>A0A1F2WGK4_9ACTN</name>
<accession>A0A1F2WGK4</accession>
<dbReference type="AlphaFoldDB" id="A0A1F2WGK4"/>